<keyword evidence="3" id="KW-0229">DNA integration</keyword>
<dbReference type="STRING" id="768710.DesyoDRAFT_1569"/>
<feature type="domain" description="Core-binding (CB)" evidence="8">
    <location>
        <begin position="6"/>
        <end position="99"/>
    </location>
</feature>
<dbReference type="RefSeq" id="WP_007781421.1">
    <property type="nucleotide sequence ID" value="NZ_CM001441.1"/>
</dbReference>
<evidence type="ECO:0000256" key="4">
    <source>
        <dbReference type="ARBA" id="ARBA00023125"/>
    </source>
</evidence>
<dbReference type="PANTHER" id="PTHR30349">
    <property type="entry name" value="PHAGE INTEGRASE-RELATED"/>
    <property type="match status" value="1"/>
</dbReference>
<keyword evidence="10" id="KW-1185">Reference proteome</keyword>
<dbReference type="InterPro" id="IPR010998">
    <property type="entry name" value="Integrase_recombinase_N"/>
</dbReference>
<dbReference type="HOGENOM" id="CLU_027562_9_1_9"/>
<proteinExistence type="inferred from homology"/>
<dbReference type="eggNOG" id="COG4974">
    <property type="taxonomic scope" value="Bacteria"/>
</dbReference>
<protein>
    <submittedName>
        <fullName evidence="9">Site-specific recombinase XerD</fullName>
    </submittedName>
</protein>
<comment type="function">
    <text evidence="1">Site-specific tyrosine recombinase, which acts by catalyzing the cutting and rejoining of the recombining DNA molecules.</text>
</comment>
<evidence type="ECO:0000256" key="3">
    <source>
        <dbReference type="ARBA" id="ARBA00022908"/>
    </source>
</evidence>
<gene>
    <name evidence="9" type="ORF">DesyoDRAFT_1569</name>
</gene>
<evidence type="ECO:0000313" key="9">
    <source>
        <dbReference type="EMBL" id="EHQ88705.1"/>
    </source>
</evidence>
<name>H5Y310_9FIRM</name>
<evidence type="ECO:0000259" key="7">
    <source>
        <dbReference type="PROSITE" id="PS51898"/>
    </source>
</evidence>
<dbReference type="Proteomes" id="UP000005104">
    <property type="component" value="Chromosome"/>
</dbReference>
<keyword evidence="4 6" id="KW-0238">DNA-binding</keyword>
<dbReference type="OrthoDB" id="9771888at2"/>
<organism evidence="9 10">
    <name type="scientific">Desulfosporosinus youngiae DSM 17734</name>
    <dbReference type="NCBI Taxonomy" id="768710"/>
    <lineage>
        <taxon>Bacteria</taxon>
        <taxon>Bacillati</taxon>
        <taxon>Bacillota</taxon>
        <taxon>Clostridia</taxon>
        <taxon>Eubacteriales</taxon>
        <taxon>Desulfitobacteriaceae</taxon>
        <taxon>Desulfosporosinus</taxon>
    </lineage>
</organism>
<accession>H5Y310</accession>
<dbReference type="InterPro" id="IPR011010">
    <property type="entry name" value="DNA_brk_join_enz"/>
</dbReference>
<evidence type="ECO:0000259" key="8">
    <source>
        <dbReference type="PROSITE" id="PS51900"/>
    </source>
</evidence>
<dbReference type="EMBL" id="CM001441">
    <property type="protein sequence ID" value="EHQ88705.1"/>
    <property type="molecule type" value="Genomic_DNA"/>
</dbReference>
<dbReference type="Pfam" id="PF00589">
    <property type="entry name" value="Phage_integrase"/>
    <property type="match status" value="1"/>
</dbReference>
<dbReference type="GO" id="GO:0003677">
    <property type="term" value="F:DNA binding"/>
    <property type="evidence" value="ECO:0007669"/>
    <property type="project" value="UniProtKB-UniRule"/>
</dbReference>
<dbReference type="InterPro" id="IPR013762">
    <property type="entry name" value="Integrase-like_cat_sf"/>
</dbReference>
<feature type="domain" description="Tyr recombinase" evidence="7">
    <location>
        <begin position="124"/>
        <end position="314"/>
    </location>
</feature>
<dbReference type="PROSITE" id="PS51900">
    <property type="entry name" value="CB"/>
    <property type="match status" value="1"/>
</dbReference>
<dbReference type="InterPro" id="IPR002104">
    <property type="entry name" value="Integrase_catalytic"/>
</dbReference>
<evidence type="ECO:0000256" key="1">
    <source>
        <dbReference type="ARBA" id="ARBA00003283"/>
    </source>
</evidence>
<dbReference type="Gene3D" id="1.10.443.10">
    <property type="entry name" value="Intergrase catalytic core"/>
    <property type="match status" value="1"/>
</dbReference>
<dbReference type="GO" id="GO:0015074">
    <property type="term" value="P:DNA integration"/>
    <property type="evidence" value="ECO:0007669"/>
    <property type="project" value="UniProtKB-KW"/>
</dbReference>
<evidence type="ECO:0000256" key="6">
    <source>
        <dbReference type="PROSITE-ProRule" id="PRU01248"/>
    </source>
</evidence>
<reference evidence="9 10" key="1">
    <citation type="submission" date="2011-11" db="EMBL/GenBank/DDBJ databases">
        <title>The Noncontiguous Finished genome of Desulfosporosinus youngiae DSM 17734.</title>
        <authorList>
            <consortium name="US DOE Joint Genome Institute (JGI-PGF)"/>
            <person name="Lucas S."/>
            <person name="Han J."/>
            <person name="Lapidus A."/>
            <person name="Cheng J.-F."/>
            <person name="Goodwin L."/>
            <person name="Pitluck S."/>
            <person name="Peters L."/>
            <person name="Ovchinnikova G."/>
            <person name="Lu M."/>
            <person name="Land M.L."/>
            <person name="Hauser L."/>
            <person name="Pester M."/>
            <person name="Spring S."/>
            <person name="Ollivier B."/>
            <person name="Rattei T."/>
            <person name="Klenk H.-P."/>
            <person name="Wagner M."/>
            <person name="Loy A."/>
            <person name="Woyke T.J."/>
        </authorList>
    </citation>
    <scope>NUCLEOTIDE SEQUENCE [LARGE SCALE GENOMIC DNA]</scope>
    <source>
        <strain evidence="9 10">DSM 17734</strain>
    </source>
</reference>
<dbReference type="InterPro" id="IPR044068">
    <property type="entry name" value="CB"/>
</dbReference>
<dbReference type="GO" id="GO:0006310">
    <property type="term" value="P:DNA recombination"/>
    <property type="evidence" value="ECO:0007669"/>
    <property type="project" value="UniProtKB-KW"/>
</dbReference>
<dbReference type="PANTHER" id="PTHR30349:SF41">
    <property type="entry name" value="INTEGRASE_RECOMBINASE PROTEIN MJ0367-RELATED"/>
    <property type="match status" value="1"/>
</dbReference>
<evidence type="ECO:0000313" key="10">
    <source>
        <dbReference type="Proteomes" id="UP000005104"/>
    </source>
</evidence>
<dbReference type="PROSITE" id="PS51898">
    <property type="entry name" value="TYR_RECOMBINASE"/>
    <property type="match status" value="1"/>
</dbReference>
<keyword evidence="5" id="KW-0233">DNA recombination</keyword>
<dbReference type="Pfam" id="PF02899">
    <property type="entry name" value="Phage_int_SAM_1"/>
    <property type="match status" value="1"/>
</dbReference>
<sequence length="346" mass="40050">MKKNEMHFYQLLRDFLTDYLITKRNFSDKTARAYRQSLNLLRNYLREEKNISFDRMEFSCFSRSVIYDFLMWLKNTQKNSAQTLNLRLSAIKSFLKYCSEEDMELMPVYLDVASIHAFKGVKQPGVEYLTQIQLKLLFSLPDITTRLGRRDRFFIIFAYETGARIQELLDLQLNSIIRSDTSVRVRIHGKGNKTRYVPLLGSTVKHLDAYLASFHKGSPLGASLFYTIHESQKTQMKAGTVDYFLKKYGKLAHKADTAFPEGLHAHMLRHSIAMAMHKKGIPISYIRDFLGHSSIETTSVYSYSDEETITKALESVDLEGTIGKTIAKQKNWKGKEQYLLEYCGFS</sequence>
<dbReference type="InterPro" id="IPR050090">
    <property type="entry name" value="Tyrosine_recombinase_XerCD"/>
</dbReference>
<dbReference type="Gene3D" id="1.10.150.130">
    <property type="match status" value="1"/>
</dbReference>
<dbReference type="AlphaFoldDB" id="H5Y310"/>
<evidence type="ECO:0000256" key="5">
    <source>
        <dbReference type="ARBA" id="ARBA00023172"/>
    </source>
</evidence>
<dbReference type="InterPro" id="IPR004107">
    <property type="entry name" value="Integrase_SAM-like_N"/>
</dbReference>
<evidence type="ECO:0000256" key="2">
    <source>
        <dbReference type="ARBA" id="ARBA00008857"/>
    </source>
</evidence>
<dbReference type="SUPFAM" id="SSF56349">
    <property type="entry name" value="DNA breaking-rejoining enzymes"/>
    <property type="match status" value="1"/>
</dbReference>
<comment type="similarity">
    <text evidence="2">Belongs to the 'phage' integrase family.</text>
</comment>